<feature type="compositionally biased region" description="Acidic residues" evidence="7">
    <location>
        <begin position="284"/>
        <end position="295"/>
    </location>
</feature>
<feature type="region of interest" description="Disordered" evidence="7">
    <location>
        <begin position="102"/>
        <end position="190"/>
    </location>
</feature>
<keyword evidence="10" id="KW-1185">Reference proteome</keyword>
<dbReference type="PANTHER" id="PTHR23149">
    <property type="entry name" value="G PATCH DOMAIN CONTAINING PROTEIN"/>
    <property type="match status" value="1"/>
</dbReference>
<dbReference type="PROSITE" id="PS50174">
    <property type="entry name" value="G_PATCH"/>
    <property type="match status" value="1"/>
</dbReference>
<accession>A0AAN6JPS2</accession>
<comment type="similarity">
    <text evidence="5">Belongs to the PINX1 family.</text>
</comment>
<sequence length="423" mass="44567">MGLSERKVKRQLVGSAVTSNAAWTANGALPGQRMLASMGWSQGQGLGVNQQGSAAPISVAFKLDNKGLGVIRAEKEARKAGNTSSDWLGGGSDYEALLQRLNAANSQPASPSANIEEEATVEEAVTTVDSKKEKKKKSKKRKSSEDDDASDNEARTADDSSKKKRKKSKKEEGKRKDADNTDSSSPEPAAILTTVAVATVTKPAAPHRLAHRAKFLRAKGLLGPDSRSSPVSGSGTPIPQSPSPAPASPAPVSENVPADQADDAEISLKKKEKKKSKKGKSKADDDEQQQADAEEVTVTVEATVVTQSTNGELSDKARRKAEKAAAKEAKKAAKKAAKLAGAPVIESPESEESETPPIAAKESPKPIITDPFDDPVEPPPSQLSVQAYLANKLIRRKAEVARAKRETEQAMWARAAGATAASS</sequence>
<evidence type="ECO:0000313" key="10">
    <source>
        <dbReference type="Proteomes" id="UP001176517"/>
    </source>
</evidence>
<feature type="compositionally biased region" description="Basic residues" evidence="7">
    <location>
        <begin position="133"/>
        <end position="142"/>
    </location>
</feature>
<evidence type="ECO:0000256" key="2">
    <source>
        <dbReference type="ARBA" id="ARBA00022517"/>
    </source>
</evidence>
<feature type="compositionally biased region" description="Polar residues" evidence="7">
    <location>
        <begin position="226"/>
        <end position="235"/>
    </location>
</feature>
<dbReference type="GO" id="GO:0006364">
    <property type="term" value="P:rRNA processing"/>
    <property type="evidence" value="ECO:0007669"/>
    <property type="project" value="UniProtKB-KW"/>
</dbReference>
<dbReference type="PANTHER" id="PTHR23149:SF31">
    <property type="entry name" value="PROTEIN PXR1"/>
    <property type="match status" value="1"/>
</dbReference>
<feature type="domain" description="G-patch" evidence="8">
    <location>
        <begin position="27"/>
        <end position="73"/>
    </location>
</feature>
<dbReference type="SMART" id="SM00443">
    <property type="entry name" value="G_patch"/>
    <property type="match status" value="1"/>
</dbReference>
<dbReference type="GO" id="GO:0003676">
    <property type="term" value="F:nucleic acid binding"/>
    <property type="evidence" value="ECO:0007669"/>
    <property type="project" value="InterPro"/>
</dbReference>
<keyword evidence="3" id="KW-0698">rRNA processing</keyword>
<organism evidence="9 10">
    <name type="scientific">Tilletia horrida</name>
    <dbReference type="NCBI Taxonomy" id="155126"/>
    <lineage>
        <taxon>Eukaryota</taxon>
        <taxon>Fungi</taxon>
        <taxon>Dikarya</taxon>
        <taxon>Basidiomycota</taxon>
        <taxon>Ustilaginomycotina</taxon>
        <taxon>Exobasidiomycetes</taxon>
        <taxon>Tilletiales</taxon>
        <taxon>Tilletiaceae</taxon>
        <taxon>Tilletia</taxon>
    </lineage>
</organism>
<dbReference type="Proteomes" id="UP001176517">
    <property type="component" value="Unassembled WGS sequence"/>
</dbReference>
<evidence type="ECO:0000256" key="6">
    <source>
        <dbReference type="ARBA" id="ARBA00041961"/>
    </source>
</evidence>
<feature type="compositionally biased region" description="Basic and acidic residues" evidence="7">
    <location>
        <begin position="169"/>
        <end position="179"/>
    </location>
</feature>
<dbReference type="Pfam" id="PF01585">
    <property type="entry name" value="G-patch"/>
    <property type="match status" value="1"/>
</dbReference>
<comment type="caution">
    <text evidence="9">The sequence shown here is derived from an EMBL/GenBank/DDBJ whole genome shotgun (WGS) entry which is preliminary data.</text>
</comment>
<name>A0AAN6JPS2_9BASI</name>
<evidence type="ECO:0000259" key="8">
    <source>
        <dbReference type="PROSITE" id="PS50174"/>
    </source>
</evidence>
<dbReference type="InterPro" id="IPR050656">
    <property type="entry name" value="PINX1"/>
</dbReference>
<feature type="compositionally biased region" description="Basic and acidic residues" evidence="7">
    <location>
        <begin position="322"/>
        <end position="331"/>
    </location>
</feature>
<dbReference type="EMBL" id="JAPDMZ010000187">
    <property type="protein sequence ID" value="KAK0546599.1"/>
    <property type="molecule type" value="Genomic_DNA"/>
</dbReference>
<feature type="compositionally biased region" description="Basic and acidic residues" evidence="7">
    <location>
        <begin position="152"/>
        <end position="161"/>
    </location>
</feature>
<protein>
    <recommendedName>
        <fullName evidence="6">PinX1-related protein 1</fullName>
    </recommendedName>
</protein>
<dbReference type="InterPro" id="IPR000467">
    <property type="entry name" value="G_patch_dom"/>
</dbReference>
<comment type="subcellular location">
    <subcellularLocation>
        <location evidence="1">Nucleus</location>
        <location evidence="1">Nucleolus</location>
    </subcellularLocation>
</comment>
<feature type="region of interest" description="Disordered" evidence="7">
    <location>
        <begin position="219"/>
        <end position="382"/>
    </location>
</feature>
<evidence type="ECO:0000256" key="3">
    <source>
        <dbReference type="ARBA" id="ARBA00022552"/>
    </source>
</evidence>
<feature type="compositionally biased region" description="Low complexity" evidence="7">
    <location>
        <begin position="296"/>
        <end position="306"/>
    </location>
</feature>
<evidence type="ECO:0000256" key="7">
    <source>
        <dbReference type="SAM" id="MobiDB-lite"/>
    </source>
</evidence>
<evidence type="ECO:0000256" key="1">
    <source>
        <dbReference type="ARBA" id="ARBA00004604"/>
    </source>
</evidence>
<dbReference type="AlphaFoldDB" id="A0AAN6JPS2"/>
<feature type="compositionally biased region" description="Basic residues" evidence="7">
    <location>
        <begin position="270"/>
        <end position="280"/>
    </location>
</feature>
<keyword evidence="2" id="KW-0690">Ribosome biogenesis</keyword>
<evidence type="ECO:0000256" key="5">
    <source>
        <dbReference type="ARBA" id="ARBA00038007"/>
    </source>
</evidence>
<feature type="compositionally biased region" description="Pro residues" evidence="7">
    <location>
        <begin position="239"/>
        <end position="249"/>
    </location>
</feature>
<proteinExistence type="inferred from homology"/>
<keyword evidence="4" id="KW-0539">Nucleus</keyword>
<gene>
    <name evidence="9" type="ORF">OC846_005195</name>
</gene>
<reference evidence="9" key="1">
    <citation type="journal article" date="2023" name="PhytoFront">
        <title>Draft Genome Resources of Seven Strains of Tilletia horrida, Causal Agent of Kernel Smut of Rice.</title>
        <authorList>
            <person name="Khanal S."/>
            <person name="Antony Babu S."/>
            <person name="Zhou X.G."/>
        </authorList>
    </citation>
    <scope>NUCLEOTIDE SEQUENCE</scope>
    <source>
        <strain evidence="9">TX6</strain>
    </source>
</reference>
<evidence type="ECO:0000256" key="4">
    <source>
        <dbReference type="ARBA" id="ARBA00023242"/>
    </source>
</evidence>
<evidence type="ECO:0000313" key="9">
    <source>
        <dbReference type="EMBL" id="KAK0546599.1"/>
    </source>
</evidence>
<dbReference type="GO" id="GO:0005730">
    <property type="term" value="C:nucleolus"/>
    <property type="evidence" value="ECO:0007669"/>
    <property type="project" value="UniProtKB-SubCell"/>
</dbReference>
<feature type="compositionally biased region" description="Low complexity" evidence="7">
    <location>
        <begin position="102"/>
        <end position="114"/>
    </location>
</feature>